<feature type="compositionally biased region" description="Basic and acidic residues" evidence="1">
    <location>
        <begin position="271"/>
        <end position="280"/>
    </location>
</feature>
<feature type="compositionally biased region" description="Polar residues" evidence="1">
    <location>
        <begin position="13"/>
        <end position="40"/>
    </location>
</feature>
<proteinExistence type="predicted"/>
<feature type="region of interest" description="Disordered" evidence="1">
    <location>
        <begin position="166"/>
        <end position="226"/>
    </location>
</feature>
<feature type="compositionally biased region" description="Basic and acidic residues" evidence="1">
    <location>
        <begin position="331"/>
        <end position="341"/>
    </location>
</feature>
<feature type="compositionally biased region" description="Low complexity" evidence="1">
    <location>
        <begin position="303"/>
        <end position="323"/>
    </location>
</feature>
<dbReference type="PANTHER" id="PTHR42023:SF1">
    <property type="entry name" value="BHLH DOMAIN-CONTAINING PROTEIN"/>
    <property type="match status" value="1"/>
</dbReference>
<dbReference type="AlphaFoldDB" id="A0A168BSS6"/>
<evidence type="ECO:0000256" key="1">
    <source>
        <dbReference type="SAM" id="MobiDB-lite"/>
    </source>
</evidence>
<feature type="compositionally biased region" description="Low complexity" evidence="1">
    <location>
        <begin position="65"/>
        <end position="88"/>
    </location>
</feature>
<reference evidence="2 3" key="1">
    <citation type="journal article" date="2016" name="Genome Biol. Evol.">
        <title>Divergent and convergent evolution of fungal pathogenicity.</title>
        <authorList>
            <person name="Shang Y."/>
            <person name="Xiao G."/>
            <person name="Zheng P."/>
            <person name="Cen K."/>
            <person name="Zhan S."/>
            <person name="Wang C."/>
        </authorList>
    </citation>
    <scope>NUCLEOTIDE SEQUENCE [LARGE SCALE GENOMIC DNA]</scope>
    <source>
        <strain evidence="2 3">ARSEF 7405</strain>
    </source>
</reference>
<organism evidence="2 3">
    <name type="scientific">Ascosphaera apis ARSEF 7405</name>
    <dbReference type="NCBI Taxonomy" id="392613"/>
    <lineage>
        <taxon>Eukaryota</taxon>
        <taxon>Fungi</taxon>
        <taxon>Dikarya</taxon>
        <taxon>Ascomycota</taxon>
        <taxon>Pezizomycotina</taxon>
        <taxon>Eurotiomycetes</taxon>
        <taxon>Eurotiomycetidae</taxon>
        <taxon>Onygenales</taxon>
        <taxon>Ascosphaeraceae</taxon>
        <taxon>Ascosphaera</taxon>
    </lineage>
</organism>
<feature type="region of interest" description="Disordered" evidence="1">
    <location>
        <begin position="1"/>
        <end position="152"/>
    </location>
</feature>
<dbReference type="PANTHER" id="PTHR42023">
    <property type="entry name" value="BHLH DOMAIN-CONTAINING PROTEIN"/>
    <property type="match status" value="1"/>
</dbReference>
<gene>
    <name evidence="2" type="ORF">AAP_01371</name>
</gene>
<protein>
    <submittedName>
        <fullName evidence="2">Uncharacterized protein</fullName>
    </submittedName>
</protein>
<feature type="region of interest" description="Disordered" evidence="1">
    <location>
        <begin position="328"/>
        <end position="347"/>
    </location>
</feature>
<feature type="compositionally biased region" description="Polar residues" evidence="1">
    <location>
        <begin position="112"/>
        <end position="145"/>
    </location>
</feature>
<feature type="compositionally biased region" description="Polar residues" evidence="1">
    <location>
        <begin position="497"/>
        <end position="508"/>
    </location>
</feature>
<feature type="region of interest" description="Disordered" evidence="1">
    <location>
        <begin position="391"/>
        <end position="520"/>
    </location>
</feature>
<sequence length="619" mass="68405">MSEKRGGLGAGSDYTNHSSPMSNASSMLRSSPDNAAQPAQHTRRFSLPTAHLLNSITNRGKRESQASSQQLPKQQQHQHQHQQQQQKQKQSELPHKKSRRRVLSGMGLAMKSTENLTSVSMYDVSTTTQHRHTSSLASRGSSEKPSSYKKADNTFLTRSKAWGSAGKRLLSGHRSSSKDITNHQPAQIEHHKRGHSSRSTLVEPLRDRPGPRLQALSMSPDEPAPKEDLWEAYNLKNESRDNHIHEQLGSRHHVVADKPPVLELPGITVPWKDENEETRLRRPPSTSASVPGLLRAGVPASEQQQQHQQPPLSRRGSRGDSLSLLTMPSTIEDRNQPERPRLARPKSAAFDITSAIAGDELEQHLGAPMLLAPLELESGSRISMSFLDSRLKTGPENKSQVVPPIQNLSLSDHPSDVISDRPIQPYSLSASTSTSSTRPLKLQVDTSCQKSHSVSSPPLSLKMSPDANGLPGPSDGSMSGSQRKHRIPRKPVGPLDTVSSSTGSTPDTPRQDLDVKPTGSRLEDKIDELNRRLGQLEVQQQTLETLVRDLNKALMPVECGYETRREIKKSLETFEGELADVKKEQHDLGLKLTRYLKKKDDERTLGDSSGGMWSRRVTG</sequence>
<comment type="caution">
    <text evidence="2">The sequence shown here is derived from an EMBL/GenBank/DDBJ whole genome shotgun (WGS) entry which is preliminary data.</text>
</comment>
<feature type="region of interest" description="Disordered" evidence="1">
    <location>
        <begin position="266"/>
        <end position="323"/>
    </location>
</feature>
<feature type="compositionally biased region" description="Low complexity" evidence="1">
    <location>
        <begin position="427"/>
        <end position="437"/>
    </location>
</feature>
<feature type="compositionally biased region" description="Basic and acidic residues" evidence="1">
    <location>
        <begin position="509"/>
        <end position="520"/>
    </location>
</feature>
<keyword evidence="3" id="KW-1185">Reference proteome</keyword>
<feature type="compositionally biased region" description="Polar residues" evidence="1">
    <location>
        <begin position="444"/>
        <end position="458"/>
    </location>
</feature>
<dbReference type="VEuPathDB" id="FungiDB:AAP_01371"/>
<feature type="compositionally biased region" description="Polar residues" evidence="1">
    <location>
        <begin position="396"/>
        <end position="412"/>
    </location>
</feature>
<dbReference type="Proteomes" id="UP000242877">
    <property type="component" value="Unassembled WGS sequence"/>
</dbReference>
<evidence type="ECO:0000313" key="3">
    <source>
        <dbReference type="Proteomes" id="UP000242877"/>
    </source>
</evidence>
<dbReference type="OrthoDB" id="4507572at2759"/>
<accession>A0A168BSS6</accession>
<name>A0A168BSS6_9EURO</name>
<dbReference type="EMBL" id="AZGZ01000004">
    <property type="protein sequence ID" value="KZZ95695.1"/>
    <property type="molecule type" value="Genomic_DNA"/>
</dbReference>
<evidence type="ECO:0000313" key="2">
    <source>
        <dbReference type="EMBL" id="KZZ95695.1"/>
    </source>
</evidence>